<evidence type="ECO:0000313" key="3">
    <source>
        <dbReference type="EMBL" id="GAA0937585.1"/>
    </source>
</evidence>
<dbReference type="CDD" id="cd02440">
    <property type="entry name" value="AdoMet_MTases"/>
    <property type="match status" value="1"/>
</dbReference>
<comment type="caution">
    <text evidence="3">The sequence shown here is derived from an EMBL/GenBank/DDBJ whole genome shotgun (WGS) entry which is preliminary data.</text>
</comment>
<dbReference type="GO" id="GO:0032259">
    <property type="term" value="P:methylation"/>
    <property type="evidence" value="ECO:0007669"/>
    <property type="project" value="UniProtKB-KW"/>
</dbReference>
<dbReference type="InterPro" id="IPR013216">
    <property type="entry name" value="Methyltransf_11"/>
</dbReference>
<dbReference type="SUPFAM" id="SSF53335">
    <property type="entry name" value="S-adenosyl-L-methionine-dependent methyltransferases"/>
    <property type="match status" value="1"/>
</dbReference>
<evidence type="ECO:0000256" key="1">
    <source>
        <dbReference type="ARBA" id="ARBA00022679"/>
    </source>
</evidence>
<protein>
    <submittedName>
        <fullName evidence="3">Class I SAM-dependent methyltransferase</fullName>
    </submittedName>
</protein>
<dbReference type="EMBL" id="BAAAHH010000001">
    <property type="protein sequence ID" value="GAA0937585.1"/>
    <property type="molecule type" value="Genomic_DNA"/>
</dbReference>
<dbReference type="Pfam" id="PF08241">
    <property type="entry name" value="Methyltransf_11"/>
    <property type="match status" value="1"/>
</dbReference>
<keyword evidence="3" id="KW-0489">Methyltransferase</keyword>
<name>A0ABN1Q5Z6_9ACTN</name>
<accession>A0ABN1Q5Z6</accession>
<sequence length="263" mass="28066">MARMERYGQRLLSPAWGEEGERLAAMAEVSDPGTFALLERLGLDASWRCLEVGAGGGTVAAWLAGRAGHVTATDLDPRYLEGLESPNLAVLRHDAACDPLPEAAFDLVHARFVLEHLREREDVLDRMVSWLAPGGLLVVEAFARLPVPGQDPALRAAMDALMGTLARTIGTDTDWPWTFPAPLAARGLTGVGAEAHVPATGGRNASTRCWSLTLAQMRPRILELGLAAPEALDEALRALDDPAFSGFASATVSCWGRRPDAPA</sequence>
<dbReference type="Proteomes" id="UP001500665">
    <property type="component" value="Unassembled WGS sequence"/>
</dbReference>
<dbReference type="InterPro" id="IPR029063">
    <property type="entry name" value="SAM-dependent_MTases_sf"/>
</dbReference>
<dbReference type="PANTHER" id="PTHR43861:SF3">
    <property type="entry name" value="PUTATIVE (AFU_ORTHOLOGUE AFUA_2G14390)-RELATED"/>
    <property type="match status" value="1"/>
</dbReference>
<organism evidence="3 4">
    <name type="scientific">Actinocorallia libanotica</name>
    <dbReference type="NCBI Taxonomy" id="46162"/>
    <lineage>
        <taxon>Bacteria</taxon>
        <taxon>Bacillati</taxon>
        <taxon>Actinomycetota</taxon>
        <taxon>Actinomycetes</taxon>
        <taxon>Streptosporangiales</taxon>
        <taxon>Thermomonosporaceae</taxon>
        <taxon>Actinocorallia</taxon>
    </lineage>
</organism>
<dbReference type="PANTHER" id="PTHR43861">
    <property type="entry name" value="TRANS-ACONITATE 2-METHYLTRANSFERASE-RELATED"/>
    <property type="match status" value="1"/>
</dbReference>
<dbReference type="Gene3D" id="3.40.50.150">
    <property type="entry name" value="Vaccinia Virus protein VP39"/>
    <property type="match status" value="1"/>
</dbReference>
<keyword evidence="1" id="KW-0808">Transferase</keyword>
<dbReference type="GO" id="GO:0008168">
    <property type="term" value="F:methyltransferase activity"/>
    <property type="evidence" value="ECO:0007669"/>
    <property type="project" value="UniProtKB-KW"/>
</dbReference>
<proteinExistence type="predicted"/>
<evidence type="ECO:0000313" key="4">
    <source>
        <dbReference type="Proteomes" id="UP001500665"/>
    </source>
</evidence>
<reference evidence="3 4" key="1">
    <citation type="journal article" date="2019" name="Int. J. Syst. Evol. Microbiol.">
        <title>The Global Catalogue of Microorganisms (GCM) 10K type strain sequencing project: providing services to taxonomists for standard genome sequencing and annotation.</title>
        <authorList>
            <consortium name="The Broad Institute Genomics Platform"/>
            <consortium name="The Broad Institute Genome Sequencing Center for Infectious Disease"/>
            <person name="Wu L."/>
            <person name="Ma J."/>
        </authorList>
    </citation>
    <scope>NUCLEOTIDE SEQUENCE [LARGE SCALE GENOMIC DNA]</scope>
    <source>
        <strain evidence="3 4">JCM 10696</strain>
    </source>
</reference>
<keyword evidence="4" id="KW-1185">Reference proteome</keyword>
<feature type="domain" description="Methyltransferase type 11" evidence="2">
    <location>
        <begin position="50"/>
        <end position="139"/>
    </location>
</feature>
<gene>
    <name evidence="3" type="ORF">GCM10009550_04470</name>
</gene>
<evidence type="ECO:0000259" key="2">
    <source>
        <dbReference type="Pfam" id="PF08241"/>
    </source>
</evidence>